<evidence type="ECO:0000256" key="1">
    <source>
        <dbReference type="SAM" id="Phobius"/>
    </source>
</evidence>
<dbReference type="AlphaFoldDB" id="A0A1M6H4W4"/>
<accession>A0A1M6H4W4</accession>
<evidence type="ECO:0000313" key="3">
    <source>
        <dbReference type="Proteomes" id="UP000184442"/>
    </source>
</evidence>
<protein>
    <submittedName>
        <fullName evidence="2">Uncharacterized protein</fullName>
    </submittedName>
</protein>
<keyword evidence="1" id="KW-0472">Membrane</keyword>
<dbReference type="STRING" id="1122184.SAMN02745176_02651"/>
<sequence length="66" mass="7545">MLKIILFMPLAGVLVLLVCNNAIKLLDYFLLKRNYKLSEKFSYFLVGLMALLISAFIGKGIIYKLM</sequence>
<evidence type="ECO:0000313" key="2">
    <source>
        <dbReference type="EMBL" id="SHJ17129.1"/>
    </source>
</evidence>
<keyword evidence="1" id="KW-0812">Transmembrane</keyword>
<feature type="transmembrane region" description="Helical" evidence="1">
    <location>
        <begin position="43"/>
        <end position="63"/>
    </location>
</feature>
<dbReference type="EMBL" id="FQZS01000018">
    <property type="protein sequence ID" value="SHJ17129.1"/>
    <property type="molecule type" value="Genomic_DNA"/>
</dbReference>
<keyword evidence="1" id="KW-1133">Transmembrane helix</keyword>
<keyword evidence="3" id="KW-1185">Reference proteome</keyword>
<feature type="transmembrane region" description="Helical" evidence="1">
    <location>
        <begin position="6"/>
        <end position="31"/>
    </location>
</feature>
<dbReference type="Proteomes" id="UP000184442">
    <property type="component" value="Unassembled WGS sequence"/>
</dbReference>
<organism evidence="2 3">
    <name type="scientific">Lutispora thermophila DSM 19022</name>
    <dbReference type="NCBI Taxonomy" id="1122184"/>
    <lineage>
        <taxon>Bacteria</taxon>
        <taxon>Bacillati</taxon>
        <taxon>Bacillota</taxon>
        <taxon>Clostridia</taxon>
        <taxon>Lutisporales</taxon>
        <taxon>Lutisporaceae</taxon>
        <taxon>Lutispora</taxon>
    </lineage>
</organism>
<reference evidence="2 3" key="1">
    <citation type="submission" date="2016-11" db="EMBL/GenBank/DDBJ databases">
        <authorList>
            <person name="Jaros S."/>
            <person name="Januszkiewicz K."/>
            <person name="Wedrychowicz H."/>
        </authorList>
    </citation>
    <scope>NUCLEOTIDE SEQUENCE [LARGE SCALE GENOMIC DNA]</scope>
    <source>
        <strain evidence="2 3">DSM 19022</strain>
    </source>
</reference>
<gene>
    <name evidence="2" type="ORF">SAMN02745176_02651</name>
</gene>
<name>A0A1M6H4W4_9FIRM</name>
<proteinExistence type="predicted"/>